<accession>A0ABS5A4U1</accession>
<gene>
    <name evidence="1" type="ORF">JOF53_000438</name>
</gene>
<dbReference type="EMBL" id="JAGIOO010000001">
    <property type="protein sequence ID" value="MBP2471566.1"/>
    <property type="molecule type" value="Genomic_DNA"/>
</dbReference>
<dbReference type="InterPro" id="IPR029063">
    <property type="entry name" value="SAM-dependent_MTases_sf"/>
</dbReference>
<protein>
    <recommendedName>
        <fullName evidence="3">Transposase</fullName>
    </recommendedName>
</protein>
<comment type="caution">
    <text evidence="1">The sequence shown here is derived from an EMBL/GenBank/DDBJ whole genome shotgun (WGS) entry which is preliminary data.</text>
</comment>
<keyword evidence="2" id="KW-1185">Reference proteome</keyword>
<evidence type="ECO:0008006" key="3">
    <source>
        <dbReference type="Google" id="ProtNLM"/>
    </source>
</evidence>
<sequence>MQPARRTPAFVTLIRTFIVEEVLPERGSPAAPRDPRLQDITMLVLYGGRERGRAGFEGLCVRAGLRVLRRDGVTAVEAVRNLN</sequence>
<dbReference type="Proteomes" id="UP001519363">
    <property type="component" value="Unassembled WGS sequence"/>
</dbReference>
<name>A0ABS5A4U1_9PSEU</name>
<proteinExistence type="predicted"/>
<evidence type="ECO:0000313" key="2">
    <source>
        <dbReference type="Proteomes" id="UP001519363"/>
    </source>
</evidence>
<dbReference type="Gene3D" id="3.40.50.150">
    <property type="entry name" value="Vaccinia Virus protein VP39"/>
    <property type="match status" value="1"/>
</dbReference>
<dbReference type="RefSeq" id="WP_086782745.1">
    <property type="nucleotide sequence ID" value="NZ_JAGIOO010000001.1"/>
</dbReference>
<organism evidence="1 2">
    <name type="scientific">Crossiella equi</name>
    <dbReference type="NCBI Taxonomy" id="130796"/>
    <lineage>
        <taxon>Bacteria</taxon>
        <taxon>Bacillati</taxon>
        <taxon>Actinomycetota</taxon>
        <taxon>Actinomycetes</taxon>
        <taxon>Pseudonocardiales</taxon>
        <taxon>Pseudonocardiaceae</taxon>
        <taxon>Crossiella</taxon>
    </lineage>
</organism>
<reference evidence="1 2" key="1">
    <citation type="submission" date="2021-03" db="EMBL/GenBank/DDBJ databases">
        <title>Sequencing the genomes of 1000 actinobacteria strains.</title>
        <authorList>
            <person name="Klenk H.-P."/>
        </authorList>
    </citation>
    <scope>NUCLEOTIDE SEQUENCE [LARGE SCALE GENOMIC DNA]</scope>
    <source>
        <strain evidence="1 2">DSM 44580</strain>
    </source>
</reference>
<evidence type="ECO:0000313" key="1">
    <source>
        <dbReference type="EMBL" id="MBP2471566.1"/>
    </source>
</evidence>